<sequence length="295" mass="32476">MSADACVDSFAFFSSEPLVVQQPPAHRLLVVLPVRRDCCSWSCESSARVTYFTALTSTSLQPARAGVDFVESRGAVLFGAGQQRAQLAVEVLPALVDDWKVSEEPASEHQRAFAVILEAPVNAPTTQIASTEIVVEPFLASKSANASTTSTRSALYAVVGVLTAGLVVLIVWWFRARHCRLPQRRRTFEYKVLFPRRNSGASMEALVSSGCSTVKKSGMRRMARRVSSFKSWRVVIEQQRKREVSDRVSPEIEDLDLAGATNVDDNEPSTDSDDDSESERELREHLASIQSLSPV</sequence>
<organism evidence="3 4">
    <name type="scientific">Phytophthora megakarya</name>
    <dbReference type="NCBI Taxonomy" id="4795"/>
    <lineage>
        <taxon>Eukaryota</taxon>
        <taxon>Sar</taxon>
        <taxon>Stramenopiles</taxon>
        <taxon>Oomycota</taxon>
        <taxon>Peronosporomycetes</taxon>
        <taxon>Peronosporales</taxon>
        <taxon>Peronosporaceae</taxon>
        <taxon>Phytophthora</taxon>
    </lineage>
</organism>
<dbReference type="Proteomes" id="UP000198211">
    <property type="component" value="Unassembled WGS sequence"/>
</dbReference>
<feature type="transmembrane region" description="Helical" evidence="2">
    <location>
        <begin position="154"/>
        <end position="174"/>
    </location>
</feature>
<feature type="region of interest" description="Disordered" evidence="1">
    <location>
        <begin position="245"/>
        <end position="295"/>
    </location>
</feature>
<protein>
    <recommendedName>
        <fullName evidence="5">Transmembrane protein</fullName>
    </recommendedName>
</protein>
<keyword evidence="2" id="KW-0472">Membrane</keyword>
<evidence type="ECO:0000313" key="4">
    <source>
        <dbReference type="Proteomes" id="UP000198211"/>
    </source>
</evidence>
<proteinExistence type="predicted"/>
<evidence type="ECO:0008006" key="5">
    <source>
        <dbReference type="Google" id="ProtNLM"/>
    </source>
</evidence>
<evidence type="ECO:0000256" key="1">
    <source>
        <dbReference type="SAM" id="MobiDB-lite"/>
    </source>
</evidence>
<keyword evidence="4" id="KW-1185">Reference proteome</keyword>
<comment type="caution">
    <text evidence="3">The sequence shown here is derived from an EMBL/GenBank/DDBJ whole genome shotgun (WGS) entry which is preliminary data.</text>
</comment>
<feature type="compositionally biased region" description="Acidic residues" evidence="1">
    <location>
        <begin position="264"/>
        <end position="278"/>
    </location>
</feature>
<evidence type="ECO:0000313" key="3">
    <source>
        <dbReference type="EMBL" id="OWZ02208.1"/>
    </source>
</evidence>
<gene>
    <name evidence="3" type="ORF">PHMEG_00026271</name>
</gene>
<keyword evidence="2" id="KW-0812">Transmembrane</keyword>
<keyword evidence="2" id="KW-1133">Transmembrane helix</keyword>
<reference evidence="4" key="1">
    <citation type="submission" date="2017-03" db="EMBL/GenBank/DDBJ databases">
        <title>Phytopthora megakarya and P. palmivora, two closely related causual agents of cacao black pod achieved similar genome size and gene model numbers by different mechanisms.</title>
        <authorList>
            <person name="Ali S."/>
            <person name="Shao J."/>
            <person name="Larry D.J."/>
            <person name="Kronmiller B."/>
            <person name="Shen D."/>
            <person name="Strem M.D."/>
            <person name="Melnick R.L."/>
            <person name="Guiltinan M.J."/>
            <person name="Tyler B.M."/>
            <person name="Meinhardt L.W."/>
            <person name="Bailey B.A."/>
        </authorList>
    </citation>
    <scope>NUCLEOTIDE SEQUENCE [LARGE SCALE GENOMIC DNA]</scope>
    <source>
        <strain evidence="4">zdho120</strain>
    </source>
</reference>
<dbReference type="AlphaFoldDB" id="A0A225VBD5"/>
<evidence type="ECO:0000256" key="2">
    <source>
        <dbReference type="SAM" id="Phobius"/>
    </source>
</evidence>
<dbReference type="OrthoDB" id="127452at2759"/>
<accession>A0A225VBD5</accession>
<name>A0A225VBD5_9STRA</name>
<dbReference type="EMBL" id="NBNE01006321">
    <property type="protein sequence ID" value="OWZ02208.1"/>
    <property type="molecule type" value="Genomic_DNA"/>
</dbReference>